<dbReference type="Proteomes" id="UP000029553">
    <property type="component" value="Unassembled WGS sequence"/>
</dbReference>
<keyword evidence="2" id="KW-0479">Metal-binding</keyword>
<dbReference type="GO" id="GO:0005737">
    <property type="term" value="C:cytoplasm"/>
    <property type="evidence" value="ECO:0007669"/>
    <property type="project" value="TreeGrafter"/>
</dbReference>
<dbReference type="PANTHER" id="PTHR30468:SF1">
    <property type="entry name" value="ALPHA-KETOGLUTARATE-DEPENDENT SULFONATE DIOXYGENASE"/>
    <property type="match status" value="1"/>
</dbReference>
<keyword evidence="4" id="KW-0560">Oxidoreductase</keyword>
<sequence>MSSPISVQILGPRIGAEVLKLDLADPLSAPTLQALEAALLRHEALVLHVPDMTPDQHLAIARHFGEAEVHTFYPNLGQGYEQITVIDSKLGDRADMWHHDESFLPSPPIVTMTHARILPPTGGDTCWISMTSAYDALSPQMKQYLDGLSAWHDMNRPMTAALQHGICTHERYVEVVAQNRRQLHPMVRVHPLTGRKALYVSPTYVTHIDGLPQAESLAILAYLHAHCMQVEFLFKHRWTLGDMVIWDNRSVVHNAIMDYAPHQRRMHRASVFAHQQAVAQKHHEQEAACATTV</sequence>
<dbReference type="GO" id="GO:0006790">
    <property type="term" value="P:sulfur compound metabolic process"/>
    <property type="evidence" value="ECO:0007669"/>
    <property type="project" value="TreeGrafter"/>
</dbReference>
<keyword evidence="5" id="KW-0408">Iron</keyword>
<evidence type="ECO:0000256" key="1">
    <source>
        <dbReference type="ARBA" id="ARBA00005896"/>
    </source>
</evidence>
<comment type="caution">
    <text evidence="7">The sequence shown here is derived from an EMBL/GenBank/DDBJ whole genome shotgun (WGS) entry which is preliminary data.</text>
</comment>
<keyword evidence="3 7" id="KW-0223">Dioxygenase</keyword>
<evidence type="ECO:0000256" key="5">
    <source>
        <dbReference type="ARBA" id="ARBA00023004"/>
    </source>
</evidence>
<dbReference type="SUPFAM" id="SSF51197">
    <property type="entry name" value="Clavaminate synthase-like"/>
    <property type="match status" value="1"/>
</dbReference>
<evidence type="ECO:0000256" key="2">
    <source>
        <dbReference type="ARBA" id="ARBA00022723"/>
    </source>
</evidence>
<evidence type="ECO:0000256" key="3">
    <source>
        <dbReference type="ARBA" id="ARBA00022964"/>
    </source>
</evidence>
<evidence type="ECO:0000313" key="7">
    <source>
        <dbReference type="EMBL" id="KGH31766.1"/>
    </source>
</evidence>
<dbReference type="InterPro" id="IPR051323">
    <property type="entry name" value="AtsK-like"/>
</dbReference>
<dbReference type="InterPro" id="IPR003819">
    <property type="entry name" value="TauD/TfdA-like"/>
</dbReference>
<dbReference type="AlphaFoldDB" id="A0A096FN57"/>
<dbReference type="RefSeq" id="WP_034364194.1">
    <property type="nucleotide sequence ID" value="NZ_AWOR01000001.1"/>
</dbReference>
<organism evidence="7 8">
    <name type="scientific">Comamonas testosteroni</name>
    <name type="common">Pseudomonas testosteroni</name>
    <dbReference type="NCBI Taxonomy" id="285"/>
    <lineage>
        <taxon>Bacteria</taxon>
        <taxon>Pseudomonadati</taxon>
        <taxon>Pseudomonadota</taxon>
        <taxon>Betaproteobacteria</taxon>
        <taxon>Burkholderiales</taxon>
        <taxon>Comamonadaceae</taxon>
        <taxon>Comamonas</taxon>
    </lineage>
</organism>
<dbReference type="PANTHER" id="PTHR30468">
    <property type="entry name" value="ALPHA-KETOGLUTARATE-DEPENDENT SULFONATE DIOXYGENASE"/>
    <property type="match status" value="1"/>
</dbReference>
<feature type="domain" description="TauD/TfdA-like" evidence="6">
    <location>
        <begin position="10"/>
        <end position="269"/>
    </location>
</feature>
<evidence type="ECO:0000256" key="4">
    <source>
        <dbReference type="ARBA" id="ARBA00023002"/>
    </source>
</evidence>
<dbReference type="Pfam" id="PF02668">
    <property type="entry name" value="TauD"/>
    <property type="match status" value="1"/>
</dbReference>
<dbReference type="InterPro" id="IPR042098">
    <property type="entry name" value="TauD-like_sf"/>
</dbReference>
<gene>
    <name evidence="7" type="ORF">P353_00540</name>
</gene>
<dbReference type="Gene3D" id="3.60.130.10">
    <property type="entry name" value="Clavaminate synthase-like"/>
    <property type="match status" value="1"/>
</dbReference>
<protein>
    <submittedName>
        <fullName evidence="7">Taurine dioxygenase</fullName>
    </submittedName>
</protein>
<dbReference type="GO" id="GO:0000908">
    <property type="term" value="F:taurine dioxygenase activity"/>
    <property type="evidence" value="ECO:0007669"/>
    <property type="project" value="TreeGrafter"/>
</dbReference>
<evidence type="ECO:0000259" key="6">
    <source>
        <dbReference type="Pfam" id="PF02668"/>
    </source>
</evidence>
<evidence type="ECO:0000313" key="8">
    <source>
        <dbReference type="Proteomes" id="UP000029553"/>
    </source>
</evidence>
<reference evidence="7 8" key="1">
    <citation type="submission" date="2013-09" db="EMBL/GenBank/DDBJ databases">
        <title>High correlation between genotypes and phenotypes of environmental bacteria Comamonas testosteroni strains.</title>
        <authorList>
            <person name="Liu L."/>
            <person name="Zhu W."/>
            <person name="Xia X."/>
            <person name="Xu B."/>
            <person name="Luo M."/>
            <person name="Wang G."/>
        </authorList>
    </citation>
    <scope>NUCLEOTIDE SEQUENCE [LARGE SCALE GENOMIC DNA]</scope>
    <source>
        <strain evidence="7 8">JL40</strain>
    </source>
</reference>
<accession>A0A096FN57</accession>
<dbReference type="GO" id="GO:0046872">
    <property type="term" value="F:metal ion binding"/>
    <property type="evidence" value="ECO:0007669"/>
    <property type="project" value="UniProtKB-KW"/>
</dbReference>
<comment type="similarity">
    <text evidence="1">Belongs to the TfdA dioxygenase family.</text>
</comment>
<proteinExistence type="inferred from homology"/>
<dbReference type="EMBL" id="AWOR01000001">
    <property type="protein sequence ID" value="KGH31766.1"/>
    <property type="molecule type" value="Genomic_DNA"/>
</dbReference>
<name>A0A096FN57_COMTE</name>